<dbReference type="PROSITE" id="PS50011">
    <property type="entry name" value="PROTEIN_KINASE_DOM"/>
    <property type="match status" value="1"/>
</dbReference>
<keyword evidence="3 4" id="KW-0067">ATP-binding</keyword>
<proteinExistence type="predicted"/>
<feature type="domain" description="Protein kinase" evidence="6">
    <location>
        <begin position="215"/>
        <end position="470"/>
    </location>
</feature>
<sequence length="643" mass="72291">MVPVPGLAPALTLLKFIIASVEQTRASQKQLGGLANTLAQLLATINTEFLSSKLIEASCIQPLEDLRSVLLDVSRFVQKEQGLNFFKSLFRAEARISEIEMFYRRIDATASAFQISASLNIQANLRDNERARQEDAAALNGRFTTLESNNVELRQALDINQKSTRALIVSLERRIGRHEGSNPERKFLSHTLQYLASTSGEQVKIEDWMISSFDVDHGQEIGSGGFGTVYKGTWNRTQVAIKLIRNQSGVAASADLLRKEIDIWMTLRHPNILQFLGANTLDDQPFVVMPLMPYNSRQFLRAHTDYDPLVILRDISLGLEDLHARKISHGDLKGINVLVEDSGRALLCDFGLTRIKADITSRTHTAEKVVESRSQNWMAPELLSGALPRPASDLYAFGMTIYELFMDEIPLSAIPYSDFIELVFKYGTRPQRPEHDDCPRMTDDIWDLAVRCWDQDPHMRPTARQVHDNIDLLTAGSAMLSLDLTSTVDVVLRMTPVPGLASAFTVFKFIVSSVEQTRASQKQLAGLAKTLAQLLATLNNEFQSSRLDEASCKRPLEDLRSVLWDVNRFVQKEQGLNLFKSLFRAESRISEIEMFYRRIDATAGDFQISASFDIQANLRDNERARQEDAAALNGRFTALDQSF</sequence>
<evidence type="ECO:0000313" key="8">
    <source>
        <dbReference type="Proteomes" id="UP001362999"/>
    </source>
</evidence>
<comment type="caution">
    <text evidence="7">The sequence shown here is derived from an EMBL/GenBank/DDBJ whole genome shotgun (WGS) entry which is preliminary data.</text>
</comment>
<evidence type="ECO:0000256" key="2">
    <source>
        <dbReference type="ARBA" id="ARBA00022741"/>
    </source>
</evidence>
<dbReference type="EMBL" id="JAWWNJ010000069">
    <property type="protein sequence ID" value="KAK7008144.1"/>
    <property type="molecule type" value="Genomic_DNA"/>
</dbReference>
<dbReference type="InterPro" id="IPR036537">
    <property type="entry name" value="Adaptor_Cbl_N_dom_sf"/>
</dbReference>
<dbReference type="InterPro" id="IPR000719">
    <property type="entry name" value="Prot_kinase_dom"/>
</dbReference>
<keyword evidence="1" id="KW-0723">Serine/threonine-protein kinase</keyword>
<dbReference type="InterPro" id="IPR017441">
    <property type="entry name" value="Protein_kinase_ATP_BS"/>
</dbReference>
<dbReference type="CDD" id="cd21037">
    <property type="entry name" value="MLKL_NTD"/>
    <property type="match status" value="2"/>
</dbReference>
<dbReference type="PANTHER" id="PTHR44329:SF298">
    <property type="entry name" value="MIXED LINEAGE KINASE DOMAIN-LIKE PROTEIN"/>
    <property type="match status" value="1"/>
</dbReference>
<feature type="signal peptide" evidence="5">
    <location>
        <begin position="1"/>
        <end position="26"/>
    </location>
</feature>
<dbReference type="Gene3D" id="1.20.930.20">
    <property type="entry name" value="Adaptor protein Cbl, N-terminal domain"/>
    <property type="match status" value="1"/>
</dbReference>
<keyword evidence="7" id="KW-0808">Transferase</keyword>
<dbReference type="InterPro" id="IPR051681">
    <property type="entry name" value="Ser/Thr_Kinases-Pseudokinases"/>
</dbReference>
<evidence type="ECO:0000256" key="4">
    <source>
        <dbReference type="PROSITE-ProRule" id="PRU10141"/>
    </source>
</evidence>
<dbReference type="Pfam" id="PF07714">
    <property type="entry name" value="PK_Tyr_Ser-Thr"/>
    <property type="match status" value="1"/>
</dbReference>
<evidence type="ECO:0000256" key="1">
    <source>
        <dbReference type="ARBA" id="ARBA00022527"/>
    </source>
</evidence>
<dbReference type="InterPro" id="IPR008271">
    <property type="entry name" value="Ser/Thr_kinase_AS"/>
</dbReference>
<protein>
    <submittedName>
        <fullName evidence="7">Kinase-like domain-containing protein</fullName>
    </submittedName>
</protein>
<dbReference type="PROSITE" id="PS00108">
    <property type="entry name" value="PROTEIN_KINASE_ST"/>
    <property type="match status" value="1"/>
</dbReference>
<dbReference type="SMART" id="SM00220">
    <property type="entry name" value="S_TKc"/>
    <property type="match status" value="1"/>
</dbReference>
<dbReference type="GO" id="GO:0004674">
    <property type="term" value="F:protein serine/threonine kinase activity"/>
    <property type="evidence" value="ECO:0007669"/>
    <property type="project" value="UniProtKB-KW"/>
</dbReference>
<accession>A0AAW0AH02</accession>
<dbReference type="GO" id="GO:0005524">
    <property type="term" value="F:ATP binding"/>
    <property type="evidence" value="ECO:0007669"/>
    <property type="project" value="UniProtKB-UniRule"/>
</dbReference>
<keyword evidence="2 4" id="KW-0547">Nucleotide-binding</keyword>
<dbReference type="Gene3D" id="1.10.510.10">
    <property type="entry name" value="Transferase(Phosphotransferase) domain 1"/>
    <property type="match status" value="1"/>
</dbReference>
<dbReference type="InterPro" id="IPR059179">
    <property type="entry name" value="MLKL-like_MCAfunc"/>
</dbReference>
<dbReference type="PROSITE" id="PS00107">
    <property type="entry name" value="PROTEIN_KINASE_ATP"/>
    <property type="match status" value="1"/>
</dbReference>
<feature type="chain" id="PRO_5043900516" evidence="5">
    <location>
        <begin position="27"/>
        <end position="643"/>
    </location>
</feature>
<evidence type="ECO:0000256" key="3">
    <source>
        <dbReference type="ARBA" id="ARBA00022840"/>
    </source>
</evidence>
<organism evidence="7 8">
    <name type="scientific">Favolaschia claudopus</name>
    <dbReference type="NCBI Taxonomy" id="2862362"/>
    <lineage>
        <taxon>Eukaryota</taxon>
        <taxon>Fungi</taxon>
        <taxon>Dikarya</taxon>
        <taxon>Basidiomycota</taxon>
        <taxon>Agaricomycotina</taxon>
        <taxon>Agaricomycetes</taxon>
        <taxon>Agaricomycetidae</taxon>
        <taxon>Agaricales</taxon>
        <taxon>Marasmiineae</taxon>
        <taxon>Mycenaceae</taxon>
        <taxon>Favolaschia</taxon>
    </lineage>
</organism>
<feature type="binding site" evidence="4">
    <location>
        <position position="242"/>
    </location>
    <ligand>
        <name>ATP</name>
        <dbReference type="ChEBI" id="CHEBI:30616"/>
    </ligand>
</feature>
<keyword evidence="5" id="KW-0732">Signal</keyword>
<evidence type="ECO:0000256" key="5">
    <source>
        <dbReference type="SAM" id="SignalP"/>
    </source>
</evidence>
<dbReference type="Proteomes" id="UP001362999">
    <property type="component" value="Unassembled WGS sequence"/>
</dbReference>
<reference evidence="7 8" key="1">
    <citation type="journal article" date="2024" name="J Genomics">
        <title>Draft genome sequencing and assembly of Favolaschia claudopus CIRM-BRFM 2984 isolated from oak limbs.</title>
        <authorList>
            <person name="Navarro D."/>
            <person name="Drula E."/>
            <person name="Chaduli D."/>
            <person name="Cazenave R."/>
            <person name="Ahrendt S."/>
            <person name="Wang J."/>
            <person name="Lipzen A."/>
            <person name="Daum C."/>
            <person name="Barry K."/>
            <person name="Grigoriev I.V."/>
            <person name="Favel A."/>
            <person name="Rosso M.N."/>
            <person name="Martin F."/>
        </authorList>
    </citation>
    <scope>NUCLEOTIDE SEQUENCE [LARGE SCALE GENOMIC DNA]</scope>
    <source>
        <strain evidence="7 8">CIRM-BRFM 2984</strain>
    </source>
</reference>
<dbReference type="InterPro" id="IPR011009">
    <property type="entry name" value="Kinase-like_dom_sf"/>
</dbReference>
<dbReference type="PANTHER" id="PTHR44329">
    <property type="entry name" value="SERINE/THREONINE-PROTEIN KINASE TNNI3K-RELATED"/>
    <property type="match status" value="1"/>
</dbReference>
<dbReference type="AlphaFoldDB" id="A0AAW0AH02"/>
<keyword evidence="7" id="KW-0418">Kinase</keyword>
<evidence type="ECO:0000313" key="7">
    <source>
        <dbReference type="EMBL" id="KAK7008144.1"/>
    </source>
</evidence>
<dbReference type="InterPro" id="IPR001245">
    <property type="entry name" value="Ser-Thr/Tyr_kinase_cat_dom"/>
</dbReference>
<evidence type="ECO:0000259" key="6">
    <source>
        <dbReference type="PROSITE" id="PS50011"/>
    </source>
</evidence>
<feature type="non-terminal residue" evidence="7">
    <location>
        <position position="643"/>
    </location>
</feature>
<dbReference type="GO" id="GO:0007166">
    <property type="term" value="P:cell surface receptor signaling pathway"/>
    <property type="evidence" value="ECO:0007669"/>
    <property type="project" value="InterPro"/>
</dbReference>
<keyword evidence="8" id="KW-1185">Reference proteome</keyword>
<gene>
    <name evidence="7" type="ORF">R3P38DRAFT_2726411</name>
</gene>
<dbReference type="SUPFAM" id="SSF56112">
    <property type="entry name" value="Protein kinase-like (PK-like)"/>
    <property type="match status" value="1"/>
</dbReference>
<name>A0AAW0AH02_9AGAR</name>